<dbReference type="InterPro" id="IPR029063">
    <property type="entry name" value="SAM-dependent_MTases_sf"/>
</dbReference>
<dbReference type="eggNOG" id="COG0357">
    <property type="taxonomic scope" value="Bacteria"/>
</dbReference>
<proteinExistence type="inferred from homology"/>
<dbReference type="PANTHER" id="PTHR31760">
    <property type="entry name" value="S-ADENOSYL-L-METHIONINE-DEPENDENT METHYLTRANSFERASES SUPERFAMILY PROTEIN"/>
    <property type="match status" value="1"/>
</dbReference>
<feature type="binding site" evidence="6">
    <location>
        <position position="78"/>
    </location>
    <ligand>
        <name>S-adenosyl-L-methionine</name>
        <dbReference type="ChEBI" id="CHEBI:59789"/>
    </ligand>
</feature>
<keyword evidence="4 6" id="KW-0808">Transferase</keyword>
<feature type="binding site" evidence="6">
    <location>
        <position position="141"/>
    </location>
    <ligand>
        <name>S-adenosyl-L-methionine</name>
        <dbReference type="ChEBI" id="CHEBI:59789"/>
    </ligand>
</feature>
<dbReference type="RefSeq" id="WP_038128391.1">
    <property type="nucleotide sequence ID" value="NZ_AUNB01000011.1"/>
</dbReference>
<name>A0A074JZU2_9RHOB</name>
<feature type="binding site" evidence="6">
    <location>
        <position position="73"/>
    </location>
    <ligand>
        <name>S-adenosyl-L-methionine</name>
        <dbReference type="ChEBI" id="CHEBI:59789"/>
    </ligand>
</feature>
<evidence type="ECO:0000313" key="8">
    <source>
        <dbReference type="Proteomes" id="UP000027471"/>
    </source>
</evidence>
<evidence type="ECO:0000256" key="5">
    <source>
        <dbReference type="ARBA" id="ARBA00022691"/>
    </source>
</evidence>
<comment type="function">
    <text evidence="6">Specifically methylates the N7 position of guanine in position 527 of 16S rRNA.</text>
</comment>
<evidence type="ECO:0000256" key="4">
    <source>
        <dbReference type="ARBA" id="ARBA00022679"/>
    </source>
</evidence>
<dbReference type="PIRSF" id="PIRSF003078">
    <property type="entry name" value="GidB"/>
    <property type="match status" value="1"/>
</dbReference>
<dbReference type="NCBIfam" id="TIGR00138">
    <property type="entry name" value="rsmG_gidB"/>
    <property type="match status" value="1"/>
</dbReference>
<dbReference type="InterPro" id="IPR003682">
    <property type="entry name" value="rRNA_ssu_MeTfrase_G"/>
</dbReference>
<feature type="binding site" evidence="6">
    <location>
        <begin position="127"/>
        <end position="128"/>
    </location>
    <ligand>
        <name>S-adenosyl-L-methionine</name>
        <dbReference type="ChEBI" id="CHEBI:59789"/>
    </ligand>
</feature>
<dbReference type="Proteomes" id="UP000027471">
    <property type="component" value="Unassembled WGS sequence"/>
</dbReference>
<evidence type="ECO:0000256" key="2">
    <source>
        <dbReference type="ARBA" id="ARBA00022552"/>
    </source>
</evidence>
<evidence type="ECO:0000256" key="3">
    <source>
        <dbReference type="ARBA" id="ARBA00022603"/>
    </source>
</evidence>
<protein>
    <recommendedName>
        <fullName evidence="6">Ribosomal RNA small subunit methyltransferase G</fullName>
        <ecNumber evidence="6">2.1.1.170</ecNumber>
    </recommendedName>
    <alternativeName>
        <fullName evidence="6">16S rRNA 7-methylguanosine methyltransferase</fullName>
        <shortName evidence="6">16S rRNA m7G methyltransferase</shortName>
    </alternativeName>
</protein>
<evidence type="ECO:0000313" key="7">
    <source>
        <dbReference type="EMBL" id="KEO61043.1"/>
    </source>
</evidence>
<dbReference type="Pfam" id="PF02527">
    <property type="entry name" value="GidB"/>
    <property type="match status" value="1"/>
</dbReference>
<dbReference type="GO" id="GO:0070043">
    <property type="term" value="F:rRNA (guanine-N7-)-methyltransferase activity"/>
    <property type="evidence" value="ECO:0007669"/>
    <property type="project" value="UniProtKB-UniRule"/>
</dbReference>
<gene>
    <name evidence="6" type="primary">rsmG</name>
    <name evidence="7" type="ORF">DT23_10795</name>
</gene>
<keyword evidence="2 6" id="KW-0698">rRNA processing</keyword>
<dbReference type="Gene3D" id="3.40.50.150">
    <property type="entry name" value="Vaccinia Virus protein VP39"/>
    <property type="match status" value="1"/>
</dbReference>
<dbReference type="EC" id="2.1.1.170" evidence="6"/>
<dbReference type="STRING" id="1353528.DT23_10795"/>
<sequence length="208" mass="22826">MSNASAQFQADFDVSRETLEHLQTLEVLLRKWNKAINLVSAATLSEVWTRHFADSAQIFALAPENTLHWADLGSGAGFPGLVIAILAKEKQPDLAVTLVESDHRKSAFLLTAVRELGLKADVIAERIEETENLDCDVLSARALAPLSKLLEFSGRHLADRGVALFPKGARWEEEVASARENWSFDLQVLPSRSDPSGVILKISGAKRV</sequence>
<comment type="subcellular location">
    <subcellularLocation>
        <location evidence="6">Cytoplasm</location>
    </subcellularLocation>
</comment>
<keyword evidence="1 6" id="KW-0963">Cytoplasm</keyword>
<comment type="similarity">
    <text evidence="6">Belongs to the methyltransferase superfamily. RNA methyltransferase RsmG family.</text>
</comment>
<dbReference type="OrthoDB" id="9808773at2"/>
<dbReference type="HAMAP" id="MF_00074">
    <property type="entry name" value="16SrRNA_methyltr_G"/>
    <property type="match status" value="1"/>
</dbReference>
<comment type="caution">
    <text evidence="7">The sequence shown here is derived from an EMBL/GenBank/DDBJ whole genome shotgun (WGS) entry which is preliminary data.</text>
</comment>
<keyword evidence="3 6" id="KW-0489">Methyltransferase</keyword>
<comment type="caution">
    <text evidence="6">Lacks conserved residue(s) required for the propagation of feature annotation.</text>
</comment>
<dbReference type="SUPFAM" id="SSF53335">
    <property type="entry name" value="S-adenosyl-L-methionine-dependent methyltransferases"/>
    <property type="match status" value="1"/>
</dbReference>
<organism evidence="7 8">
    <name type="scientific">Thioclava indica</name>
    <dbReference type="NCBI Taxonomy" id="1353528"/>
    <lineage>
        <taxon>Bacteria</taxon>
        <taxon>Pseudomonadati</taxon>
        <taxon>Pseudomonadota</taxon>
        <taxon>Alphaproteobacteria</taxon>
        <taxon>Rhodobacterales</taxon>
        <taxon>Paracoccaceae</taxon>
        <taxon>Thioclava</taxon>
    </lineage>
</organism>
<dbReference type="GO" id="GO:0005829">
    <property type="term" value="C:cytosol"/>
    <property type="evidence" value="ECO:0007669"/>
    <property type="project" value="TreeGrafter"/>
</dbReference>
<dbReference type="AlphaFoldDB" id="A0A074JZU2"/>
<evidence type="ECO:0000256" key="6">
    <source>
        <dbReference type="HAMAP-Rule" id="MF_00074"/>
    </source>
</evidence>
<dbReference type="PANTHER" id="PTHR31760:SF0">
    <property type="entry name" value="S-ADENOSYL-L-METHIONINE-DEPENDENT METHYLTRANSFERASES SUPERFAMILY PROTEIN"/>
    <property type="match status" value="1"/>
</dbReference>
<keyword evidence="8" id="KW-1185">Reference proteome</keyword>
<reference evidence="7 8" key="1">
    <citation type="journal article" date="2015" name="Antonie Van Leeuwenhoek">
        <title>Thioclava indica sp. nov., isolated from surface seawater of the Indian Ocean.</title>
        <authorList>
            <person name="Liu Y."/>
            <person name="Lai Q."/>
            <person name="Du J."/>
            <person name="Xu H."/>
            <person name="Jiang L."/>
            <person name="Shao Z."/>
        </authorList>
    </citation>
    <scope>NUCLEOTIDE SEQUENCE [LARGE SCALE GENOMIC DNA]</scope>
    <source>
        <strain evidence="7 8">DT23-4</strain>
    </source>
</reference>
<evidence type="ECO:0000256" key="1">
    <source>
        <dbReference type="ARBA" id="ARBA00022490"/>
    </source>
</evidence>
<comment type="catalytic activity">
    <reaction evidence="6">
        <text>guanosine(527) in 16S rRNA + S-adenosyl-L-methionine = N(7)-methylguanosine(527) in 16S rRNA + S-adenosyl-L-homocysteine</text>
        <dbReference type="Rhea" id="RHEA:42732"/>
        <dbReference type="Rhea" id="RHEA-COMP:10209"/>
        <dbReference type="Rhea" id="RHEA-COMP:10210"/>
        <dbReference type="ChEBI" id="CHEBI:57856"/>
        <dbReference type="ChEBI" id="CHEBI:59789"/>
        <dbReference type="ChEBI" id="CHEBI:74269"/>
        <dbReference type="ChEBI" id="CHEBI:74480"/>
        <dbReference type="EC" id="2.1.1.170"/>
    </reaction>
</comment>
<dbReference type="EMBL" id="AUNB01000011">
    <property type="protein sequence ID" value="KEO61043.1"/>
    <property type="molecule type" value="Genomic_DNA"/>
</dbReference>
<accession>A0A074JZU2</accession>
<keyword evidence="5 6" id="KW-0949">S-adenosyl-L-methionine</keyword>